<reference evidence="3 4" key="1">
    <citation type="journal article" date="2011" name="J. Bacteriol.">
        <title>Genome sequence of 'Pedosphaera parvula' Ellin514, an aerobic Verrucomicrobial isolate from pasture soil.</title>
        <authorList>
            <person name="Kant R."/>
            <person name="van Passel M.W."/>
            <person name="Sangwan P."/>
            <person name="Palva A."/>
            <person name="Lucas S."/>
            <person name="Copeland A."/>
            <person name="Lapidus A."/>
            <person name="Glavina Del Rio T."/>
            <person name="Dalin E."/>
            <person name="Tice H."/>
            <person name="Bruce D."/>
            <person name="Goodwin L."/>
            <person name="Pitluck S."/>
            <person name="Chertkov O."/>
            <person name="Larimer F.W."/>
            <person name="Land M.L."/>
            <person name="Hauser L."/>
            <person name="Brettin T.S."/>
            <person name="Detter J.C."/>
            <person name="Han S."/>
            <person name="de Vos W.M."/>
            <person name="Janssen P.H."/>
            <person name="Smidt H."/>
        </authorList>
    </citation>
    <scope>NUCLEOTIDE SEQUENCE [LARGE SCALE GENOMIC DNA]</scope>
    <source>
        <strain evidence="3 4">Ellin514</strain>
    </source>
</reference>
<organism evidence="3 4">
    <name type="scientific">Pedosphaera parvula (strain Ellin514)</name>
    <dbReference type="NCBI Taxonomy" id="320771"/>
    <lineage>
        <taxon>Bacteria</taxon>
        <taxon>Pseudomonadati</taxon>
        <taxon>Verrucomicrobiota</taxon>
        <taxon>Pedosphaerae</taxon>
        <taxon>Pedosphaerales</taxon>
        <taxon>Pedosphaeraceae</taxon>
        <taxon>Pedosphaera</taxon>
    </lineage>
</organism>
<evidence type="ECO:0000256" key="1">
    <source>
        <dbReference type="ARBA" id="ARBA00022723"/>
    </source>
</evidence>
<keyword evidence="4" id="KW-1185">Reference proteome</keyword>
<keyword evidence="1" id="KW-0479">Metal-binding</keyword>
<evidence type="ECO:0000313" key="3">
    <source>
        <dbReference type="EMBL" id="EEF61366.1"/>
    </source>
</evidence>
<dbReference type="AlphaFoldDB" id="B9XFK2"/>
<accession>B9XFK2</accession>
<sequence length="134" mass="14889">MKVKFTHVRILVSDYAKSFAFYSDALNLPVRFSDEQSGYGEFDTGTVTLALFDRKNMAAALSAELQPSEDNGLGRPTLVLNVEDVDAACLELQKKGIAILVPPIDRPAWTVRTAHFKDPDGNIIEINSFMRRKA</sequence>
<dbReference type="GO" id="GO:0004493">
    <property type="term" value="F:methylmalonyl-CoA epimerase activity"/>
    <property type="evidence" value="ECO:0007669"/>
    <property type="project" value="TreeGrafter"/>
</dbReference>
<dbReference type="OrthoDB" id="375220at2"/>
<evidence type="ECO:0000313" key="4">
    <source>
        <dbReference type="Proteomes" id="UP000003688"/>
    </source>
</evidence>
<dbReference type="SUPFAM" id="SSF54593">
    <property type="entry name" value="Glyoxalase/Bleomycin resistance protein/Dihydroxybiphenyl dioxygenase"/>
    <property type="match status" value="1"/>
</dbReference>
<dbReference type="PANTHER" id="PTHR43048">
    <property type="entry name" value="METHYLMALONYL-COA EPIMERASE"/>
    <property type="match status" value="1"/>
</dbReference>
<evidence type="ECO:0000259" key="2">
    <source>
        <dbReference type="PROSITE" id="PS51819"/>
    </source>
</evidence>
<dbReference type="EMBL" id="ABOX02000010">
    <property type="protein sequence ID" value="EEF61366.1"/>
    <property type="molecule type" value="Genomic_DNA"/>
</dbReference>
<keyword evidence="3" id="KW-0560">Oxidoreductase</keyword>
<dbReference type="Proteomes" id="UP000003688">
    <property type="component" value="Unassembled WGS sequence"/>
</dbReference>
<dbReference type="GO" id="GO:0046872">
    <property type="term" value="F:metal ion binding"/>
    <property type="evidence" value="ECO:0007669"/>
    <property type="project" value="UniProtKB-KW"/>
</dbReference>
<dbReference type="PANTHER" id="PTHR43048:SF4">
    <property type="entry name" value="RING-CLEAVING DIOXYGENASE-RELATED"/>
    <property type="match status" value="1"/>
</dbReference>
<dbReference type="InterPro" id="IPR029068">
    <property type="entry name" value="Glyas_Bleomycin-R_OHBP_Dase"/>
</dbReference>
<dbReference type="InterPro" id="IPR004360">
    <property type="entry name" value="Glyas_Fos-R_dOase_dom"/>
</dbReference>
<dbReference type="InterPro" id="IPR051785">
    <property type="entry name" value="MMCE/EMCE_epimerase"/>
</dbReference>
<dbReference type="InterPro" id="IPR037523">
    <property type="entry name" value="VOC_core"/>
</dbReference>
<keyword evidence="3" id="KW-0223">Dioxygenase</keyword>
<dbReference type="GO" id="GO:0046491">
    <property type="term" value="P:L-methylmalonyl-CoA metabolic process"/>
    <property type="evidence" value="ECO:0007669"/>
    <property type="project" value="TreeGrafter"/>
</dbReference>
<dbReference type="Pfam" id="PF00903">
    <property type="entry name" value="Glyoxalase"/>
    <property type="match status" value="1"/>
</dbReference>
<gene>
    <name evidence="3" type="ORF">Cflav_PD4387</name>
</gene>
<feature type="domain" description="VOC" evidence="2">
    <location>
        <begin position="4"/>
        <end position="129"/>
    </location>
</feature>
<proteinExistence type="predicted"/>
<name>B9XFK2_PEDPL</name>
<dbReference type="RefSeq" id="WP_007414598.1">
    <property type="nucleotide sequence ID" value="NZ_ABOX02000010.1"/>
</dbReference>
<dbReference type="STRING" id="320771.Cflav_PD4387"/>
<comment type="caution">
    <text evidence="3">The sequence shown here is derived from an EMBL/GenBank/DDBJ whole genome shotgun (WGS) entry which is preliminary data.</text>
</comment>
<dbReference type="GO" id="GO:0051213">
    <property type="term" value="F:dioxygenase activity"/>
    <property type="evidence" value="ECO:0007669"/>
    <property type="project" value="UniProtKB-KW"/>
</dbReference>
<dbReference type="PROSITE" id="PS51819">
    <property type="entry name" value="VOC"/>
    <property type="match status" value="1"/>
</dbReference>
<protein>
    <submittedName>
        <fullName evidence="3">Glyoxalase/bleomycin resistance protein/dioxygenase</fullName>
    </submittedName>
</protein>
<dbReference type="CDD" id="cd07264">
    <property type="entry name" value="VOC_like"/>
    <property type="match status" value="1"/>
</dbReference>
<dbReference type="Gene3D" id="3.10.180.10">
    <property type="entry name" value="2,3-Dihydroxybiphenyl 1,2-Dioxygenase, domain 1"/>
    <property type="match status" value="1"/>
</dbReference>